<feature type="domain" description="BPTI/Kunitz inhibitor" evidence="10">
    <location>
        <begin position="292"/>
        <end position="342"/>
    </location>
</feature>
<evidence type="ECO:0000256" key="1">
    <source>
        <dbReference type="ARBA" id="ARBA00004613"/>
    </source>
</evidence>
<evidence type="ECO:0000256" key="8">
    <source>
        <dbReference type="ARBA" id="ARBA00034146"/>
    </source>
</evidence>
<keyword evidence="4 9" id="KW-0732">Signal</keyword>
<dbReference type="PROSITE" id="PS00280">
    <property type="entry name" value="BPTI_KUNITZ_1"/>
    <property type="match status" value="3"/>
</dbReference>
<feature type="signal peptide" evidence="9">
    <location>
        <begin position="1"/>
        <end position="21"/>
    </location>
</feature>
<evidence type="ECO:0000313" key="12">
    <source>
        <dbReference type="Proteomes" id="UP000499080"/>
    </source>
</evidence>
<dbReference type="OrthoDB" id="6414926at2759"/>
<dbReference type="InterPro" id="IPR050098">
    <property type="entry name" value="TFPI/VKTCI-like"/>
</dbReference>
<evidence type="ECO:0000313" key="11">
    <source>
        <dbReference type="EMBL" id="GBM17502.1"/>
    </source>
</evidence>
<accession>A0A4Y2DL29</accession>
<evidence type="ECO:0000256" key="2">
    <source>
        <dbReference type="ARBA" id="ARBA00022525"/>
    </source>
</evidence>
<keyword evidence="12" id="KW-1185">Reference proteome</keyword>
<protein>
    <submittedName>
        <fullName evidence="11">Papilin</fullName>
    </submittedName>
</protein>
<organism evidence="11 12">
    <name type="scientific">Araneus ventricosus</name>
    <name type="common">Orbweaver spider</name>
    <name type="synonym">Epeira ventricosa</name>
    <dbReference type="NCBI Taxonomy" id="182803"/>
    <lineage>
        <taxon>Eukaryota</taxon>
        <taxon>Metazoa</taxon>
        <taxon>Ecdysozoa</taxon>
        <taxon>Arthropoda</taxon>
        <taxon>Chelicerata</taxon>
        <taxon>Arachnida</taxon>
        <taxon>Araneae</taxon>
        <taxon>Araneomorphae</taxon>
        <taxon>Entelegynae</taxon>
        <taxon>Araneoidea</taxon>
        <taxon>Araneidae</taxon>
        <taxon>Araneus</taxon>
    </lineage>
</organism>
<dbReference type="Gene3D" id="2.10.25.10">
    <property type="entry name" value="Laminin"/>
    <property type="match status" value="3"/>
</dbReference>
<keyword evidence="3" id="KW-0646">Protease inhibitor</keyword>
<dbReference type="GO" id="GO:0005615">
    <property type="term" value="C:extracellular space"/>
    <property type="evidence" value="ECO:0007669"/>
    <property type="project" value="TreeGrafter"/>
</dbReference>
<dbReference type="EMBL" id="BGPR01000389">
    <property type="protein sequence ID" value="GBM17502.1"/>
    <property type="molecule type" value="Genomic_DNA"/>
</dbReference>
<dbReference type="InterPro" id="IPR002919">
    <property type="entry name" value="TIL_dom"/>
</dbReference>
<dbReference type="Pfam" id="PF00014">
    <property type="entry name" value="Kunitz_BPTI"/>
    <property type="match status" value="3"/>
</dbReference>
<dbReference type="SUPFAM" id="SSF57567">
    <property type="entry name" value="Serine protease inhibitors"/>
    <property type="match status" value="3"/>
</dbReference>
<sequence length="403" mass="44514">MHPAMKFLVLLPFVAAVFVSADDCPRNSHHDFCGSACPLTCKNYKNPPKACPLLCAAGCHCDKGYVWKGTEEGCVLPEDCPPQKVCGVNEVYIECAELCPLTCDNYDNPPKECDVLCTFGCECAEGYVKNADGKCIKPDECPPKKTKFCHEKPDPGYCRGYYPSWYYDGESKECKEFIYGGCLGNGNRFQSKAECLENCTGRSIMKFLVILALVAGALASDGEVCGENERYNGCGTACPLTCENYDNPPKICPAMCKIGCECVKGFVRRADGKCVRPHQCPNRQAALDRPDCDKVPETGLCDAYMPRYYYNEVEGRCKQFIYGGCGGNRNNFKTEEECYNKCGTLHASNACEEDKEVGPCKAAFARFYFNKKTSQCEPFIYGGCGGNSNNFLSLDDCEDVCIY</sequence>
<dbReference type="InterPro" id="IPR036880">
    <property type="entry name" value="Kunitz_BPTI_sf"/>
</dbReference>
<keyword evidence="8" id="KW-1203">Blood coagulation cascade inhibiting toxin</keyword>
<dbReference type="InterPro" id="IPR036084">
    <property type="entry name" value="Ser_inhib-like_sf"/>
</dbReference>
<dbReference type="Pfam" id="PF01826">
    <property type="entry name" value="TIL"/>
    <property type="match status" value="3"/>
</dbReference>
<dbReference type="GO" id="GO:0004867">
    <property type="term" value="F:serine-type endopeptidase inhibitor activity"/>
    <property type="evidence" value="ECO:0007669"/>
    <property type="project" value="UniProtKB-KW"/>
</dbReference>
<evidence type="ECO:0000256" key="9">
    <source>
        <dbReference type="SAM" id="SignalP"/>
    </source>
</evidence>
<dbReference type="PANTHER" id="PTHR10083:SF376">
    <property type="entry name" value="SERINE PEPTIDASE INHIBITOR, KUNITZ TYPE, 3"/>
    <property type="match status" value="1"/>
</dbReference>
<dbReference type="InterPro" id="IPR002223">
    <property type="entry name" value="Kunitz_BPTI"/>
</dbReference>
<reference evidence="11 12" key="1">
    <citation type="journal article" date="2019" name="Sci. Rep.">
        <title>Orb-weaving spider Araneus ventricosus genome elucidates the spidroin gene catalogue.</title>
        <authorList>
            <person name="Kono N."/>
            <person name="Nakamura H."/>
            <person name="Ohtoshi R."/>
            <person name="Moran D.A.P."/>
            <person name="Shinohara A."/>
            <person name="Yoshida Y."/>
            <person name="Fujiwara M."/>
            <person name="Mori M."/>
            <person name="Tomita M."/>
            <person name="Arakawa K."/>
        </authorList>
    </citation>
    <scope>NUCLEOTIDE SEQUENCE [LARGE SCALE GENOMIC DNA]</scope>
</reference>
<dbReference type="CDD" id="cd19941">
    <property type="entry name" value="TIL"/>
    <property type="match status" value="3"/>
</dbReference>
<dbReference type="PRINTS" id="PR00759">
    <property type="entry name" value="BASICPTASE"/>
</dbReference>
<dbReference type="PROSITE" id="PS50279">
    <property type="entry name" value="BPTI_KUNITZ_2"/>
    <property type="match status" value="3"/>
</dbReference>
<evidence type="ECO:0000256" key="3">
    <source>
        <dbReference type="ARBA" id="ARBA00022690"/>
    </source>
</evidence>
<evidence type="ECO:0000256" key="5">
    <source>
        <dbReference type="ARBA" id="ARBA00022900"/>
    </source>
</evidence>
<dbReference type="Gene3D" id="4.10.410.10">
    <property type="entry name" value="Pancreatic trypsin inhibitor Kunitz domain"/>
    <property type="match status" value="3"/>
</dbReference>
<dbReference type="InterPro" id="IPR020901">
    <property type="entry name" value="Prtase_inh_Kunz-CS"/>
</dbReference>
<feature type="domain" description="BPTI/Kunitz inhibitor" evidence="10">
    <location>
        <begin position="351"/>
        <end position="401"/>
    </location>
</feature>
<gene>
    <name evidence="11" type="primary">Ppn_15</name>
    <name evidence="11" type="ORF">AVEN_193786_1</name>
</gene>
<evidence type="ECO:0000256" key="4">
    <source>
        <dbReference type="ARBA" id="ARBA00022729"/>
    </source>
</evidence>
<proteinExistence type="predicted"/>
<dbReference type="CDD" id="cd00109">
    <property type="entry name" value="Kunitz-type"/>
    <property type="match status" value="3"/>
</dbReference>
<dbReference type="PANTHER" id="PTHR10083">
    <property type="entry name" value="KUNITZ-TYPE PROTEASE INHIBITOR-RELATED"/>
    <property type="match status" value="1"/>
</dbReference>
<dbReference type="SUPFAM" id="SSF57362">
    <property type="entry name" value="BPTI-like"/>
    <property type="match status" value="3"/>
</dbReference>
<keyword evidence="7" id="KW-0800">Toxin</keyword>
<keyword evidence="5" id="KW-0722">Serine protease inhibitor</keyword>
<evidence type="ECO:0000259" key="10">
    <source>
        <dbReference type="PROSITE" id="PS50279"/>
    </source>
</evidence>
<dbReference type="FunFam" id="4.10.410.10:FF:000004">
    <property type="entry name" value="Tissue factor pathway inhibitor"/>
    <property type="match status" value="1"/>
</dbReference>
<keyword evidence="7" id="KW-1199">Hemostasis impairing toxin</keyword>
<evidence type="ECO:0000256" key="6">
    <source>
        <dbReference type="ARBA" id="ARBA00023157"/>
    </source>
</evidence>
<dbReference type="SMART" id="SM00131">
    <property type="entry name" value="KU"/>
    <property type="match status" value="3"/>
</dbReference>
<evidence type="ECO:0000256" key="7">
    <source>
        <dbReference type="ARBA" id="ARBA00023240"/>
    </source>
</evidence>
<feature type="domain" description="BPTI/Kunitz inhibitor" evidence="10">
    <location>
        <begin position="149"/>
        <end position="199"/>
    </location>
</feature>
<keyword evidence="6" id="KW-1015">Disulfide bond</keyword>
<name>A0A4Y2DL29_ARAVE</name>
<feature type="chain" id="PRO_5021335189" evidence="9">
    <location>
        <begin position="22"/>
        <end position="403"/>
    </location>
</feature>
<dbReference type="FunFam" id="4.10.410.10:FF:000020">
    <property type="entry name" value="Collagen, type VI, alpha 3"/>
    <property type="match status" value="2"/>
</dbReference>
<comment type="caution">
    <text evidence="11">The sequence shown here is derived from an EMBL/GenBank/DDBJ whole genome shotgun (WGS) entry which is preliminary data.</text>
</comment>
<dbReference type="AlphaFoldDB" id="A0A4Y2DL29"/>
<comment type="subcellular location">
    <subcellularLocation>
        <location evidence="1">Secreted</location>
    </subcellularLocation>
</comment>
<dbReference type="Proteomes" id="UP000499080">
    <property type="component" value="Unassembled WGS sequence"/>
</dbReference>
<keyword evidence="2" id="KW-0964">Secreted</keyword>